<organism evidence="2 3">
    <name type="scientific">Petropleomorpha daqingensis</name>
    <dbReference type="NCBI Taxonomy" id="2026353"/>
    <lineage>
        <taxon>Bacteria</taxon>
        <taxon>Bacillati</taxon>
        <taxon>Actinomycetota</taxon>
        <taxon>Actinomycetes</taxon>
        <taxon>Geodermatophilales</taxon>
        <taxon>Geodermatophilaceae</taxon>
        <taxon>Petropleomorpha</taxon>
    </lineage>
</organism>
<keyword evidence="3" id="KW-1185">Reference proteome</keyword>
<dbReference type="Proteomes" id="UP000541969">
    <property type="component" value="Unassembled WGS sequence"/>
</dbReference>
<dbReference type="AlphaFoldDB" id="A0A853CHX2"/>
<evidence type="ECO:0000313" key="3">
    <source>
        <dbReference type="Proteomes" id="UP000541969"/>
    </source>
</evidence>
<evidence type="ECO:0000256" key="1">
    <source>
        <dbReference type="SAM" id="MobiDB-lite"/>
    </source>
</evidence>
<reference evidence="2 3" key="1">
    <citation type="submission" date="2020-07" db="EMBL/GenBank/DDBJ databases">
        <title>Sequencing the genomes of 1000 actinobacteria strains.</title>
        <authorList>
            <person name="Klenk H.-P."/>
        </authorList>
    </citation>
    <scope>NUCLEOTIDE SEQUENCE [LARGE SCALE GENOMIC DNA]</scope>
    <source>
        <strain evidence="2 3">DSM 104001</strain>
    </source>
</reference>
<gene>
    <name evidence="2" type="ORF">GGQ55_002146</name>
</gene>
<name>A0A853CHX2_9ACTN</name>
<feature type="region of interest" description="Disordered" evidence="1">
    <location>
        <begin position="53"/>
        <end position="103"/>
    </location>
</feature>
<comment type="caution">
    <text evidence="2">The sequence shown here is derived from an EMBL/GenBank/DDBJ whole genome shotgun (WGS) entry which is preliminary data.</text>
</comment>
<dbReference type="RefSeq" id="WP_179716582.1">
    <property type="nucleotide sequence ID" value="NZ_JACBZT010000001.1"/>
</dbReference>
<sequence>MTWVLIVGVAWLAIAAVAALAIARAIHVADQKQHSSDAENFVVLDDDPHVPLRSEGYVAPAADGTVPEPRGADGRRSRGRRSVVRNPVASSERTPHPHRSGAV</sequence>
<evidence type="ECO:0000313" key="2">
    <source>
        <dbReference type="EMBL" id="NYJ05868.1"/>
    </source>
</evidence>
<accession>A0A853CHX2</accession>
<dbReference type="EMBL" id="JACBZT010000001">
    <property type="protein sequence ID" value="NYJ05868.1"/>
    <property type="molecule type" value="Genomic_DNA"/>
</dbReference>
<proteinExistence type="predicted"/>
<protein>
    <submittedName>
        <fullName evidence="2">Uncharacterized protein</fullName>
    </submittedName>
</protein>